<evidence type="ECO:0000313" key="2">
    <source>
        <dbReference type="EMBL" id="CBN73846.1"/>
    </source>
</evidence>
<sequence length="333" mass="37216">MSSGKALIAQNKGGGHGELGYHLALKLIEKDISVTLLQDGAGKNKDSQPFASYGDLESKGATIVWGDFSEGVGKLIPEGESFDYVFDNYAKDVDTCKDLADCSKAWGVKNYAYVSSGGMYKDSDEVPFTESSDVKESGQRQVEKYVADLGLPWTSFRPQYIYGPLTNKRDYLDWFFDRVVHGLEFIPLPLHGDQLVALTHAEDVASMLASVVGNERAVKQVFNCASDRYITYNGLFREVGKVAKPAVSKMAYYYEPRDYDLKKGWFPFRNNHFVVNSEKAKRLLGWSPKHTITDDLAEYFEGYKAAGKVEAEPNFNKDKQYQDMATARGNQAS</sequence>
<dbReference type="InParanoid" id="D8LRS9"/>
<dbReference type="SUPFAM" id="SSF51735">
    <property type="entry name" value="NAD(P)-binding Rossmann-fold domains"/>
    <property type="match status" value="1"/>
</dbReference>
<dbReference type="STRING" id="2880.D8LRS9"/>
<dbReference type="eggNOG" id="ENOG502QUUA">
    <property type="taxonomic scope" value="Eukaryota"/>
</dbReference>
<proteinExistence type="predicted"/>
<dbReference type="InterPro" id="IPR036291">
    <property type="entry name" value="NAD(P)-bd_dom_sf"/>
</dbReference>
<feature type="domain" description="NAD-dependent epimerase/dehydratase" evidence="1">
    <location>
        <begin position="14"/>
        <end position="225"/>
    </location>
</feature>
<accession>D8LRS9</accession>
<dbReference type="Pfam" id="PF01370">
    <property type="entry name" value="Epimerase"/>
    <property type="match status" value="1"/>
</dbReference>
<dbReference type="OMA" id="YKTTDEP"/>
<dbReference type="EMBL" id="FN648926">
    <property type="protein sequence ID" value="CBN73846.1"/>
    <property type="molecule type" value="Genomic_DNA"/>
</dbReference>
<dbReference type="AlphaFoldDB" id="D8LRS9"/>
<keyword evidence="3" id="KW-1185">Reference proteome</keyword>
<dbReference type="Proteomes" id="UP000002630">
    <property type="component" value="Linkage Group LG06"/>
</dbReference>
<reference evidence="2 3" key="1">
    <citation type="journal article" date="2010" name="Nature">
        <title>The Ectocarpus genome and the independent evolution of multicellularity in brown algae.</title>
        <authorList>
            <person name="Cock J.M."/>
            <person name="Sterck L."/>
            <person name="Rouze P."/>
            <person name="Scornet D."/>
            <person name="Allen A.E."/>
            <person name="Amoutzias G."/>
            <person name="Anthouard V."/>
            <person name="Artiguenave F."/>
            <person name="Aury J.M."/>
            <person name="Badger J.H."/>
            <person name="Beszteri B."/>
            <person name="Billiau K."/>
            <person name="Bonnet E."/>
            <person name="Bothwell J.H."/>
            <person name="Bowler C."/>
            <person name="Boyen C."/>
            <person name="Brownlee C."/>
            <person name="Carrano C.J."/>
            <person name="Charrier B."/>
            <person name="Cho G.Y."/>
            <person name="Coelho S.M."/>
            <person name="Collen J."/>
            <person name="Corre E."/>
            <person name="Da Silva C."/>
            <person name="Delage L."/>
            <person name="Delaroque N."/>
            <person name="Dittami S.M."/>
            <person name="Doulbeau S."/>
            <person name="Elias M."/>
            <person name="Farnham G."/>
            <person name="Gachon C.M."/>
            <person name="Gschloessl B."/>
            <person name="Heesch S."/>
            <person name="Jabbari K."/>
            <person name="Jubin C."/>
            <person name="Kawai H."/>
            <person name="Kimura K."/>
            <person name="Kloareg B."/>
            <person name="Kupper F.C."/>
            <person name="Lang D."/>
            <person name="Le Bail A."/>
            <person name="Leblanc C."/>
            <person name="Lerouge P."/>
            <person name="Lohr M."/>
            <person name="Lopez P.J."/>
            <person name="Martens C."/>
            <person name="Maumus F."/>
            <person name="Michel G."/>
            <person name="Miranda-Saavedra D."/>
            <person name="Morales J."/>
            <person name="Moreau H."/>
            <person name="Motomura T."/>
            <person name="Nagasato C."/>
            <person name="Napoli C.A."/>
            <person name="Nelson D.R."/>
            <person name="Nyvall-Collen P."/>
            <person name="Peters A.F."/>
            <person name="Pommier C."/>
            <person name="Potin P."/>
            <person name="Poulain J."/>
            <person name="Quesneville H."/>
            <person name="Read B."/>
            <person name="Rensing S.A."/>
            <person name="Ritter A."/>
            <person name="Rousvoal S."/>
            <person name="Samanta M."/>
            <person name="Samson G."/>
            <person name="Schroeder D.C."/>
            <person name="Segurens B."/>
            <person name="Strittmatter M."/>
            <person name="Tonon T."/>
            <person name="Tregear J.W."/>
            <person name="Valentin K."/>
            <person name="von Dassow P."/>
            <person name="Yamagishi T."/>
            <person name="Van de Peer Y."/>
            <person name="Wincker P."/>
        </authorList>
    </citation>
    <scope>NUCLEOTIDE SEQUENCE [LARGE SCALE GENOMIC DNA]</scope>
    <source>
        <strain evidence="3">Ec32 / CCAP1310/4</strain>
    </source>
</reference>
<dbReference type="GO" id="GO:0005996">
    <property type="term" value="P:monosaccharide metabolic process"/>
    <property type="evidence" value="ECO:0007669"/>
    <property type="project" value="TreeGrafter"/>
</dbReference>
<gene>
    <name evidence="2" type="ORF">Esi_0007_0148</name>
</gene>
<dbReference type="InterPro" id="IPR001509">
    <property type="entry name" value="Epimerase_deHydtase"/>
</dbReference>
<dbReference type="PANTHER" id="PTHR43725">
    <property type="entry name" value="UDP-GLUCOSE 4-EPIMERASE"/>
    <property type="match status" value="1"/>
</dbReference>
<organism evidence="2 3">
    <name type="scientific">Ectocarpus siliculosus</name>
    <name type="common">Brown alga</name>
    <name type="synonym">Conferva siliculosa</name>
    <dbReference type="NCBI Taxonomy" id="2880"/>
    <lineage>
        <taxon>Eukaryota</taxon>
        <taxon>Sar</taxon>
        <taxon>Stramenopiles</taxon>
        <taxon>Ochrophyta</taxon>
        <taxon>PX clade</taxon>
        <taxon>Phaeophyceae</taxon>
        <taxon>Ectocarpales</taxon>
        <taxon>Ectocarpaceae</taxon>
        <taxon>Ectocarpus</taxon>
    </lineage>
</organism>
<dbReference type="PANTHER" id="PTHR43725:SF6">
    <property type="entry name" value="CHLOROPLAST STEM-LOOP BINDING PROTEIN OF 41 KDA A, CHLOROPLASTIC"/>
    <property type="match status" value="1"/>
</dbReference>
<name>D8LRS9_ECTSI</name>
<dbReference type="GO" id="GO:0005829">
    <property type="term" value="C:cytosol"/>
    <property type="evidence" value="ECO:0007669"/>
    <property type="project" value="TreeGrafter"/>
</dbReference>
<evidence type="ECO:0000259" key="1">
    <source>
        <dbReference type="Pfam" id="PF01370"/>
    </source>
</evidence>
<protein>
    <submittedName>
        <fullName evidence="2">mRNA binding protein</fullName>
    </submittedName>
</protein>
<evidence type="ECO:0000313" key="3">
    <source>
        <dbReference type="Proteomes" id="UP000002630"/>
    </source>
</evidence>
<dbReference type="Gene3D" id="3.40.50.720">
    <property type="entry name" value="NAD(P)-binding Rossmann-like Domain"/>
    <property type="match status" value="1"/>
</dbReference>
<dbReference type="OrthoDB" id="419598at2759"/>
<dbReference type="GO" id="GO:0003978">
    <property type="term" value="F:UDP-glucose 4-epimerase activity"/>
    <property type="evidence" value="ECO:0007669"/>
    <property type="project" value="TreeGrafter"/>
</dbReference>
<dbReference type="EMBL" id="FN649731">
    <property type="protein sequence ID" value="CBN73846.1"/>
    <property type="molecule type" value="Genomic_DNA"/>
</dbReference>